<evidence type="ECO:0000259" key="4">
    <source>
        <dbReference type="PROSITE" id="PS50222"/>
    </source>
</evidence>
<dbReference type="PROSITE" id="PS50031">
    <property type="entry name" value="EH"/>
    <property type="match status" value="3"/>
</dbReference>
<protein>
    <recommendedName>
        <fullName evidence="7">EF-hand</fullName>
    </recommendedName>
</protein>
<feature type="compositionally biased region" description="Polar residues" evidence="1">
    <location>
        <begin position="754"/>
        <end position="764"/>
    </location>
</feature>
<feature type="region of interest" description="Disordered" evidence="1">
    <location>
        <begin position="86"/>
        <end position="143"/>
    </location>
</feature>
<evidence type="ECO:0000256" key="1">
    <source>
        <dbReference type="SAM" id="MobiDB-lite"/>
    </source>
</evidence>
<evidence type="ECO:0000313" key="5">
    <source>
        <dbReference type="EMBL" id="KZO99514.1"/>
    </source>
</evidence>
<evidence type="ECO:0000259" key="3">
    <source>
        <dbReference type="PROSITE" id="PS50031"/>
    </source>
</evidence>
<feature type="compositionally biased region" description="Pro residues" evidence="1">
    <location>
        <begin position="121"/>
        <end position="132"/>
    </location>
</feature>
<feature type="domain" description="EH" evidence="3">
    <location>
        <begin position="151"/>
        <end position="241"/>
    </location>
</feature>
<feature type="domain" description="EF-hand" evidence="4">
    <location>
        <begin position="367"/>
        <end position="402"/>
    </location>
</feature>
<dbReference type="InterPro" id="IPR002048">
    <property type="entry name" value="EF_hand_dom"/>
</dbReference>
<feature type="region of interest" description="Disordered" evidence="1">
    <location>
        <begin position="1179"/>
        <end position="1198"/>
    </location>
</feature>
<dbReference type="CDD" id="cd00052">
    <property type="entry name" value="EH"/>
    <property type="match status" value="2"/>
</dbReference>
<gene>
    <name evidence="5" type="ORF">CALVIDRAFT_534506</name>
</gene>
<feature type="region of interest" description="Disordered" evidence="1">
    <location>
        <begin position="802"/>
        <end position="886"/>
    </location>
</feature>
<feature type="domain" description="UBA" evidence="2">
    <location>
        <begin position="1199"/>
        <end position="1238"/>
    </location>
</feature>
<feature type="region of interest" description="Disordered" evidence="1">
    <location>
        <begin position="720"/>
        <end position="784"/>
    </location>
</feature>
<dbReference type="SMART" id="SM00165">
    <property type="entry name" value="UBA"/>
    <property type="match status" value="1"/>
</dbReference>
<feature type="region of interest" description="Disordered" evidence="1">
    <location>
        <begin position="899"/>
        <end position="965"/>
    </location>
</feature>
<sequence>MSNPTFSPEELAFTNQVLALADPNNLGIVPGDVAVNVFAGSNIPADTLGDIWQIADSENNGFLTRKGLGVALRLMSHVQFGEKVDESLASKPAPPPTIKGITPLPVKPSTPVPAQRSVPATPTPRPVPPIPTRPSTIYAPTSTFPPITAEDRAKFTRIFAQSGPVGGLLSGEKARDVFLKSKLPVDTLGQIWALADTQSRGALDLTDFILGMYFIQSTMNKSLSSLPSTLPAELYEQASGGRVRVASPAPISPISRQATGQQPVAVHHTGGSFHGAPSPGFVSHFPPASPAAVQRTGSISRVTPIPTGSSISSPWAAHHQAPSVSAPWDITPAEKATADQYFASLDKVNNGYITGDIAVPFMLDSKLPESALAQIWDLADLDNAGQLDRDGFAVAMHLIKGQLAGKELPSTLPLSLVPPSKRVAAPVQAPPRPVDDLFSLFDDPPAPPPAPQPAPPRLVSPPIASAPRQISAPAPAVRQPLPDLLGDDDVSEPAPPVPDRSAEVGNLQNQLASTQRSVEKSKADRAPLEKQVADYASQIAQLESQLAVAKAAHDAETQLLSNVRTRSAEQTEQMRTLKEDLIRAESDLSALRLEKTEIETALLRDKEDVRDMQKKMKAISDDTDKVKAELEKAKNDARLQKGLVAIAKKQLATAEAENAKALEALAATQMEIEEAKRQTKEAEEAAAAIVASIPEPALQAPSAASPAHQILSPSLERSMAIPLPETPEPSVTPSIMSPKSNNPFDRLTREMSFGPTTPRSTISIQPAPVAASSEPPAHDADVSTSVEADALEEVEVAPAVVEAGPASPPSGEHDEDDPFGVGTEPATSGPLADEAVSSFDDIFGSSNAGDIAVDPSGAPAAQVEEATSHRSLAAPTIDVADSDNGKQSFAVEQAEVQFPALDVAQPPGEELPPLREVETNDDDSSDDEFQSAPQTARSAVEPGTPLGTSASIHTDSTPTPPSDLAGTMAVELTSTSPEAGTPKASEHRAVPDLAPAIDDDFFGSGFVPAANAAVSSPGHSVALNDFDEAMGQMPISEATVGSFQFDSAFGDRTAHNTAVPSLSATPTNGTLGPTRSVNGRSPPISGAPPPTSAGDDFDSVFPDVGLNGSAVTQSSTAPSLSFDDAFVIPALASPAQPSRTESTRSIFAANMPSPMTPPRKTASKNKGLILNPNMPAVFHSELAPPPTQRAEGATTPALPDDVDAVKQLCGMGFTRSQAVEALEKYGYDVSKALNSLLR</sequence>
<dbReference type="PROSITE" id="PS50222">
    <property type="entry name" value="EF_HAND_2"/>
    <property type="match status" value="1"/>
</dbReference>
<feature type="region of interest" description="Disordered" evidence="1">
    <location>
        <begin position="1058"/>
        <end position="1096"/>
    </location>
</feature>
<keyword evidence="6" id="KW-1185">Reference proteome</keyword>
<feature type="compositionally biased region" description="Low complexity" evidence="1">
    <location>
        <begin position="766"/>
        <end position="775"/>
    </location>
</feature>
<dbReference type="Gene3D" id="1.10.8.10">
    <property type="entry name" value="DNA helicase RuvA subunit, C-terminal domain"/>
    <property type="match status" value="1"/>
</dbReference>
<dbReference type="InterPro" id="IPR015940">
    <property type="entry name" value="UBA"/>
</dbReference>
<dbReference type="SUPFAM" id="SSF46934">
    <property type="entry name" value="UBA-like"/>
    <property type="match status" value="1"/>
</dbReference>
<feature type="domain" description="EH" evidence="3">
    <location>
        <begin position="10"/>
        <end position="99"/>
    </location>
</feature>
<dbReference type="EMBL" id="KV417272">
    <property type="protein sequence ID" value="KZO99514.1"/>
    <property type="molecule type" value="Genomic_DNA"/>
</dbReference>
<dbReference type="GO" id="GO:0005886">
    <property type="term" value="C:plasma membrane"/>
    <property type="evidence" value="ECO:0007669"/>
    <property type="project" value="TreeGrafter"/>
</dbReference>
<feature type="compositionally biased region" description="Polar residues" evidence="1">
    <location>
        <begin position="946"/>
        <end position="957"/>
    </location>
</feature>
<dbReference type="PANTHER" id="PTHR11216">
    <property type="entry name" value="EH DOMAIN"/>
    <property type="match status" value="1"/>
</dbReference>
<evidence type="ECO:0008006" key="7">
    <source>
        <dbReference type="Google" id="ProtNLM"/>
    </source>
</evidence>
<accession>A0A167Q856</accession>
<dbReference type="GO" id="GO:0005509">
    <property type="term" value="F:calcium ion binding"/>
    <property type="evidence" value="ECO:0007669"/>
    <property type="project" value="InterPro"/>
</dbReference>
<reference evidence="5 6" key="1">
    <citation type="journal article" date="2016" name="Mol. Biol. Evol.">
        <title>Comparative Genomics of Early-Diverging Mushroom-Forming Fungi Provides Insights into the Origins of Lignocellulose Decay Capabilities.</title>
        <authorList>
            <person name="Nagy L.G."/>
            <person name="Riley R."/>
            <person name="Tritt A."/>
            <person name="Adam C."/>
            <person name="Daum C."/>
            <person name="Floudas D."/>
            <person name="Sun H."/>
            <person name="Yadav J.S."/>
            <person name="Pangilinan J."/>
            <person name="Larsson K.H."/>
            <person name="Matsuura K."/>
            <person name="Barry K."/>
            <person name="Labutti K."/>
            <person name="Kuo R."/>
            <person name="Ohm R.A."/>
            <person name="Bhattacharya S.S."/>
            <person name="Shirouzu T."/>
            <person name="Yoshinaga Y."/>
            <person name="Martin F.M."/>
            <person name="Grigoriev I.V."/>
            <person name="Hibbett D.S."/>
        </authorList>
    </citation>
    <scope>NUCLEOTIDE SEQUENCE [LARGE SCALE GENOMIC DNA]</scope>
    <source>
        <strain evidence="5 6">TUFC12733</strain>
    </source>
</reference>
<dbReference type="GO" id="GO:0006897">
    <property type="term" value="P:endocytosis"/>
    <property type="evidence" value="ECO:0007669"/>
    <property type="project" value="TreeGrafter"/>
</dbReference>
<dbReference type="SUPFAM" id="SSF47473">
    <property type="entry name" value="EF-hand"/>
    <property type="match status" value="3"/>
</dbReference>
<dbReference type="Pfam" id="PF00627">
    <property type="entry name" value="UBA"/>
    <property type="match status" value="1"/>
</dbReference>
<dbReference type="Proteomes" id="UP000076738">
    <property type="component" value="Unassembled WGS sequence"/>
</dbReference>
<dbReference type="STRING" id="1330018.A0A167Q856"/>
<evidence type="ECO:0000259" key="2">
    <source>
        <dbReference type="PROSITE" id="PS50030"/>
    </source>
</evidence>
<dbReference type="InterPro" id="IPR000261">
    <property type="entry name" value="EH_dom"/>
</dbReference>
<proteinExistence type="predicted"/>
<dbReference type="AlphaFoldDB" id="A0A167Q856"/>
<evidence type="ECO:0000313" key="6">
    <source>
        <dbReference type="Proteomes" id="UP000076738"/>
    </source>
</evidence>
<dbReference type="InterPro" id="IPR009060">
    <property type="entry name" value="UBA-like_sf"/>
</dbReference>
<feature type="compositionally biased region" description="Pro residues" evidence="1">
    <location>
        <begin position="444"/>
        <end position="459"/>
    </location>
</feature>
<dbReference type="OrthoDB" id="524326at2759"/>
<dbReference type="PANTHER" id="PTHR11216:SF170">
    <property type="entry name" value="DYNAMIN ASSOCIATED PROTEIN 160, ISOFORM D"/>
    <property type="match status" value="1"/>
</dbReference>
<dbReference type="GO" id="GO:0005737">
    <property type="term" value="C:cytoplasm"/>
    <property type="evidence" value="ECO:0007669"/>
    <property type="project" value="TreeGrafter"/>
</dbReference>
<dbReference type="InterPro" id="IPR011992">
    <property type="entry name" value="EF-hand-dom_pair"/>
</dbReference>
<feature type="region of interest" description="Disordered" evidence="1">
    <location>
        <begin position="434"/>
        <end position="506"/>
    </location>
</feature>
<dbReference type="SMART" id="SM00027">
    <property type="entry name" value="EH"/>
    <property type="match status" value="3"/>
</dbReference>
<organism evidence="5 6">
    <name type="scientific">Calocera viscosa (strain TUFC12733)</name>
    <dbReference type="NCBI Taxonomy" id="1330018"/>
    <lineage>
        <taxon>Eukaryota</taxon>
        <taxon>Fungi</taxon>
        <taxon>Dikarya</taxon>
        <taxon>Basidiomycota</taxon>
        <taxon>Agaricomycotina</taxon>
        <taxon>Dacrymycetes</taxon>
        <taxon>Dacrymycetales</taxon>
        <taxon>Dacrymycetaceae</taxon>
        <taxon>Calocera</taxon>
    </lineage>
</organism>
<feature type="domain" description="EH" evidence="3">
    <location>
        <begin position="334"/>
        <end position="423"/>
    </location>
</feature>
<dbReference type="PROSITE" id="PS50030">
    <property type="entry name" value="UBA"/>
    <property type="match status" value="1"/>
</dbReference>
<feature type="compositionally biased region" description="Polar residues" evidence="1">
    <location>
        <begin position="1058"/>
        <end position="1079"/>
    </location>
</feature>
<dbReference type="Pfam" id="PF12763">
    <property type="entry name" value="EH"/>
    <property type="match status" value="3"/>
</dbReference>
<feature type="compositionally biased region" description="Acidic residues" evidence="1">
    <location>
        <begin position="919"/>
        <end position="929"/>
    </location>
</feature>
<dbReference type="Gene3D" id="1.10.238.10">
    <property type="entry name" value="EF-hand"/>
    <property type="match status" value="3"/>
</dbReference>
<dbReference type="GO" id="GO:0016197">
    <property type="term" value="P:endosomal transport"/>
    <property type="evidence" value="ECO:0007669"/>
    <property type="project" value="TreeGrafter"/>
</dbReference>
<feature type="compositionally biased region" description="Polar residues" evidence="1">
    <location>
        <begin position="729"/>
        <end position="743"/>
    </location>
</feature>
<name>A0A167Q856_CALVF</name>